<evidence type="ECO:0000313" key="1">
    <source>
        <dbReference type="EMBL" id="MCC9628308.1"/>
    </source>
</evidence>
<keyword evidence="2" id="KW-1185">Reference proteome</keyword>
<dbReference type="AlphaFoldDB" id="A0A9X1MJK6"/>
<dbReference type="RefSeq" id="WP_230217459.1">
    <property type="nucleotide sequence ID" value="NZ_JAJKFT010000004.1"/>
</dbReference>
<accession>A0A9X1MJK6</accession>
<dbReference type="EMBL" id="JAJKFT010000004">
    <property type="protein sequence ID" value="MCC9628308.1"/>
    <property type="molecule type" value="Genomic_DNA"/>
</dbReference>
<comment type="caution">
    <text evidence="1">The sequence shown here is derived from an EMBL/GenBank/DDBJ whole genome shotgun (WGS) entry which is preliminary data.</text>
</comment>
<evidence type="ECO:0000313" key="2">
    <source>
        <dbReference type="Proteomes" id="UP001139103"/>
    </source>
</evidence>
<reference evidence="1" key="1">
    <citation type="submission" date="2021-11" db="EMBL/GenBank/DDBJ databases">
        <title>Genome sequence.</title>
        <authorList>
            <person name="Sun Q."/>
        </authorList>
    </citation>
    <scope>NUCLEOTIDE SEQUENCE</scope>
    <source>
        <strain evidence="1">JC732</strain>
    </source>
</reference>
<protein>
    <recommendedName>
        <fullName evidence="3">DUF1851 domain-containing protein</fullName>
    </recommendedName>
</protein>
<name>A0A9X1MJK6_9BACT</name>
<organism evidence="1 2">
    <name type="scientific">Blastopirellula sediminis</name>
    <dbReference type="NCBI Taxonomy" id="2894196"/>
    <lineage>
        <taxon>Bacteria</taxon>
        <taxon>Pseudomonadati</taxon>
        <taxon>Planctomycetota</taxon>
        <taxon>Planctomycetia</taxon>
        <taxon>Pirellulales</taxon>
        <taxon>Pirellulaceae</taxon>
        <taxon>Blastopirellula</taxon>
    </lineage>
</organism>
<dbReference type="Proteomes" id="UP001139103">
    <property type="component" value="Unassembled WGS sequence"/>
</dbReference>
<gene>
    <name evidence="1" type="ORF">LOC68_07870</name>
</gene>
<evidence type="ECO:0008006" key="3">
    <source>
        <dbReference type="Google" id="ProtNLM"/>
    </source>
</evidence>
<sequence>MTKLQKLLSIASEPLSLLRPSDGHSLKLSRQLKTLVECRNGFSAFECALVVFPSMDSKGVPGIHEWNDLNGWRGHYRDVIDDEDYCFAQDLFGLQFALAKSGIVRLNPESGSVSLYAKSIEDWAKRLLENYEEDTAWPLAHEWQIVNGVLPPQMRLLPKIPFVLGGEFEVDNLVAVECHQAMEYWGKLYDAIRNVPEGQRVSIPGWID</sequence>
<proteinExistence type="predicted"/>